<accession>A0A495A4K7</accession>
<reference evidence="9 10" key="1">
    <citation type="journal article" date="2016" name="Int. J. Syst. Evol. Microbiol.">
        <title>Oceanobacillus halophilus sp. nov., a novel moderately halophilic bacterium from a hypersaline lake.</title>
        <authorList>
            <person name="Amoozegar M.A."/>
            <person name="Bagheri M."/>
            <person name="Makhdoumi A."/>
            <person name="Nikou M.M."/>
            <person name="Fazeli S.A.S."/>
            <person name="Schumann P."/>
            <person name="Sproer C."/>
            <person name="Sanchez-Porro C."/>
            <person name="Ventosa A."/>
        </authorList>
    </citation>
    <scope>NUCLEOTIDE SEQUENCE [LARGE SCALE GENOMIC DNA]</scope>
    <source>
        <strain evidence="9 10">DSM 23996</strain>
    </source>
</reference>
<evidence type="ECO:0000256" key="6">
    <source>
        <dbReference type="ARBA" id="ARBA00034125"/>
    </source>
</evidence>
<evidence type="ECO:0000256" key="1">
    <source>
        <dbReference type="ARBA" id="ARBA00004651"/>
    </source>
</evidence>
<evidence type="ECO:0000256" key="5">
    <source>
        <dbReference type="ARBA" id="ARBA00023136"/>
    </source>
</evidence>
<proteinExistence type="inferred from homology"/>
<evidence type="ECO:0000256" key="3">
    <source>
        <dbReference type="ARBA" id="ARBA00022692"/>
    </source>
</evidence>
<feature type="transmembrane region" description="Helical" evidence="7">
    <location>
        <begin position="191"/>
        <end position="214"/>
    </location>
</feature>
<keyword evidence="2" id="KW-1003">Cell membrane</keyword>
<feature type="transmembrane region" description="Helical" evidence="7">
    <location>
        <begin position="167"/>
        <end position="185"/>
    </location>
</feature>
<evidence type="ECO:0000256" key="7">
    <source>
        <dbReference type="SAM" id="Phobius"/>
    </source>
</evidence>
<dbReference type="InterPro" id="IPR010619">
    <property type="entry name" value="ThrE-like_N"/>
</dbReference>
<dbReference type="GO" id="GO:0015744">
    <property type="term" value="P:succinate transport"/>
    <property type="evidence" value="ECO:0007669"/>
    <property type="project" value="TreeGrafter"/>
</dbReference>
<dbReference type="OrthoDB" id="9813917at2"/>
<comment type="similarity">
    <text evidence="6">Belongs to the ThrE exporter (TC 2.A.79) family.</text>
</comment>
<feature type="transmembrane region" description="Helical" evidence="7">
    <location>
        <begin position="138"/>
        <end position="155"/>
    </location>
</feature>
<keyword evidence="5 7" id="KW-0472">Membrane</keyword>
<keyword evidence="4 7" id="KW-1133">Transmembrane helix</keyword>
<gene>
    <name evidence="9" type="ORF">D8M06_08175</name>
</gene>
<comment type="caution">
    <text evidence="9">The sequence shown here is derived from an EMBL/GenBank/DDBJ whole genome shotgun (WGS) entry which is preliminary data.</text>
</comment>
<dbReference type="PANTHER" id="PTHR34390:SF2">
    <property type="entry name" value="SUCCINATE TRANSPORTER SUBUNIT YJJP-RELATED"/>
    <property type="match status" value="1"/>
</dbReference>
<evidence type="ECO:0000313" key="9">
    <source>
        <dbReference type="EMBL" id="RKQ34342.1"/>
    </source>
</evidence>
<evidence type="ECO:0000256" key="4">
    <source>
        <dbReference type="ARBA" id="ARBA00022989"/>
    </source>
</evidence>
<feature type="transmembrane region" description="Helical" evidence="7">
    <location>
        <begin position="226"/>
        <end position="245"/>
    </location>
</feature>
<dbReference type="PANTHER" id="PTHR34390">
    <property type="entry name" value="UPF0442 PROTEIN YJJB-RELATED"/>
    <property type="match status" value="1"/>
</dbReference>
<feature type="domain" description="Threonine/serine exporter-like N-terminal" evidence="8">
    <location>
        <begin position="9"/>
        <end position="245"/>
    </location>
</feature>
<name>A0A495A4K7_9BACI</name>
<keyword evidence="3 7" id="KW-0812">Transmembrane</keyword>
<dbReference type="Proteomes" id="UP000269301">
    <property type="component" value="Unassembled WGS sequence"/>
</dbReference>
<dbReference type="EMBL" id="RBZP01000004">
    <property type="protein sequence ID" value="RKQ34342.1"/>
    <property type="molecule type" value="Genomic_DNA"/>
</dbReference>
<dbReference type="InterPro" id="IPR050539">
    <property type="entry name" value="ThrE_Dicarb/AminoAcid_Exp"/>
</dbReference>
<evidence type="ECO:0000259" key="8">
    <source>
        <dbReference type="Pfam" id="PF06738"/>
    </source>
</evidence>
<keyword evidence="10" id="KW-1185">Reference proteome</keyword>
<dbReference type="Pfam" id="PF06738">
    <property type="entry name" value="ThrE"/>
    <property type="match status" value="1"/>
</dbReference>
<organism evidence="9 10">
    <name type="scientific">Oceanobacillus halophilus</name>
    <dbReference type="NCBI Taxonomy" id="930130"/>
    <lineage>
        <taxon>Bacteria</taxon>
        <taxon>Bacillati</taxon>
        <taxon>Bacillota</taxon>
        <taxon>Bacilli</taxon>
        <taxon>Bacillales</taxon>
        <taxon>Bacillaceae</taxon>
        <taxon>Oceanobacillus</taxon>
    </lineage>
</organism>
<evidence type="ECO:0000313" key="10">
    <source>
        <dbReference type="Proteomes" id="UP000269301"/>
    </source>
</evidence>
<protein>
    <submittedName>
        <fullName evidence="9">Threonine/serine exporter</fullName>
    </submittedName>
</protein>
<dbReference type="GO" id="GO:0022857">
    <property type="term" value="F:transmembrane transporter activity"/>
    <property type="evidence" value="ECO:0007669"/>
    <property type="project" value="InterPro"/>
</dbReference>
<dbReference type="GO" id="GO:0005886">
    <property type="term" value="C:plasma membrane"/>
    <property type="evidence" value="ECO:0007669"/>
    <property type="project" value="UniProtKB-SubCell"/>
</dbReference>
<comment type="subcellular location">
    <subcellularLocation>
        <location evidence="1">Cell membrane</location>
        <topology evidence="1">Multi-pass membrane protein</topology>
    </subcellularLocation>
</comment>
<feature type="transmembrane region" description="Helical" evidence="7">
    <location>
        <begin position="113"/>
        <end position="132"/>
    </location>
</feature>
<evidence type="ECO:0000256" key="2">
    <source>
        <dbReference type="ARBA" id="ARBA00022475"/>
    </source>
</evidence>
<sequence length="246" mass="26448">MEQAMIEKVCMLAGKIMLVSGAETYRVEDTMSRIADAFGAPDAQSYATPTAINFSVDFASETKFLRITKRSTADLHKIAEVNSISRRITAGDLDLGNAYTLLKNVENDKHYPAWLQIFASALVSGCFSIMFGGTWNDFLPAVIAGGIGFTGMLGFERFLEIRFLAEFFGAFFIGLSSLLFISYGFGDSLDLVIIGAVMPLVPGLLITNAVRDLLAGHLIAGVSKGIEALLTAFAIGAGVAIIYTFL</sequence>
<dbReference type="AlphaFoldDB" id="A0A495A4K7"/>